<dbReference type="OrthoDB" id="6276451at2759"/>
<comment type="caution">
    <text evidence="3">The sequence shown here is derived from an EMBL/GenBank/DDBJ whole genome shotgun (WGS) entry which is preliminary data.</text>
</comment>
<keyword evidence="1" id="KW-0378">Hydrolase</keyword>
<dbReference type="AlphaFoldDB" id="A0A0C2IVF5"/>
<keyword evidence="4" id="KW-1185">Reference proteome</keyword>
<dbReference type="GO" id="GO:0004190">
    <property type="term" value="F:aspartic-type endopeptidase activity"/>
    <property type="evidence" value="ECO:0007669"/>
    <property type="project" value="InterPro"/>
</dbReference>
<dbReference type="OMA" id="LEFKECS"/>
<proteinExistence type="predicted"/>
<dbReference type="PROSITE" id="PS50175">
    <property type="entry name" value="ASP_PROT_RETROV"/>
    <property type="match status" value="1"/>
</dbReference>
<evidence type="ECO:0000256" key="1">
    <source>
        <dbReference type="ARBA" id="ARBA00022801"/>
    </source>
</evidence>
<dbReference type="PANTHER" id="PTHR33327">
    <property type="entry name" value="ENDONUCLEASE"/>
    <property type="match status" value="1"/>
</dbReference>
<accession>A0A0C2IVF5</accession>
<dbReference type="Proteomes" id="UP000031668">
    <property type="component" value="Unassembled WGS sequence"/>
</dbReference>
<evidence type="ECO:0000259" key="2">
    <source>
        <dbReference type="PROSITE" id="PS50175"/>
    </source>
</evidence>
<feature type="domain" description="Peptidase A2" evidence="2">
    <location>
        <begin position="189"/>
        <end position="260"/>
    </location>
</feature>
<gene>
    <name evidence="3" type="ORF">RF11_09784</name>
</gene>
<reference evidence="3 4" key="1">
    <citation type="journal article" date="2014" name="Genome Biol. Evol.">
        <title>The genome of the myxosporean Thelohanellus kitauei shows adaptations to nutrient acquisition within its fish host.</title>
        <authorList>
            <person name="Yang Y."/>
            <person name="Xiong J."/>
            <person name="Zhou Z."/>
            <person name="Huo F."/>
            <person name="Miao W."/>
            <person name="Ran C."/>
            <person name="Liu Y."/>
            <person name="Zhang J."/>
            <person name="Feng J."/>
            <person name="Wang M."/>
            <person name="Wang M."/>
            <person name="Wang L."/>
            <person name="Yao B."/>
        </authorList>
    </citation>
    <scope>NUCLEOTIDE SEQUENCE [LARGE SCALE GENOMIC DNA]</scope>
    <source>
        <strain evidence="3">Wuqing</strain>
    </source>
</reference>
<sequence>MNPPANNKYQRLKDRLIKVFGLITRRKATQLLEFKECSDRKPSAILAEMWYLSGGHRSCMLFEEIFLRQLPANIRLQLAHSDFMDLDILGEYAEEIWQARAPNSFIDAFKAANSKVQMPPRLPKTNVTQALSDGGEWCFFHKKYGFKAKKCTKPCSFSQSKAEEPKLATVSMAINKGSLLYLNDNISGRRFLVYTGAEISVIPASREDRLHPNQNASLTAVNGTRIRAYRERTLKIHFGRMFQLPFITADVDRSIIGADFLKSFNLMVDLRGKSLVDPRTSSSISY</sequence>
<organism evidence="3 4">
    <name type="scientific">Thelohanellus kitauei</name>
    <name type="common">Myxosporean</name>
    <dbReference type="NCBI Taxonomy" id="669202"/>
    <lineage>
        <taxon>Eukaryota</taxon>
        <taxon>Metazoa</taxon>
        <taxon>Cnidaria</taxon>
        <taxon>Myxozoa</taxon>
        <taxon>Myxosporea</taxon>
        <taxon>Bivalvulida</taxon>
        <taxon>Platysporina</taxon>
        <taxon>Myxobolidae</taxon>
        <taxon>Thelohanellus</taxon>
    </lineage>
</organism>
<dbReference type="SUPFAM" id="SSF50630">
    <property type="entry name" value="Acid proteases"/>
    <property type="match status" value="1"/>
</dbReference>
<dbReference type="InterPro" id="IPR021109">
    <property type="entry name" value="Peptidase_aspartic_dom_sf"/>
</dbReference>
<protein>
    <recommendedName>
        <fullName evidence="2">Peptidase A2 domain-containing protein</fullName>
    </recommendedName>
</protein>
<dbReference type="InterPro" id="IPR001995">
    <property type="entry name" value="Peptidase_A2_cat"/>
</dbReference>
<dbReference type="Gene3D" id="2.40.70.10">
    <property type="entry name" value="Acid Proteases"/>
    <property type="match status" value="1"/>
</dbReference>
<dbReference type="PANTHER" id="PTHR33327:SF3">
    <property type="entry name" value="RNA-DIRECTED DNA POLYMERASE"/>
    <property type="match status" value="1"/>
</dbReference>
<dbReference type="EMBL" id="JWZT01002451">
    <property type="protein sequence ID" value="KII69359.1"/>
    <property type="molecule type" value="Genomic_DNA"/>
</dbReference>
<evidence type="ECO:0000313" key="4">
    <source>
        <dbReference type="Proteomes" id="UP000031668"/>
    </source>
</evidence>
<evidence type="ECO:0000313" key="3">
    <source>
        <dbReference type="EMBL" id="KII69359.1"/>
    </source>
</evidence>
<name>A0A0C2IVF5_THEKT</name>
<dbReference type="GO" id="GO:0006508">
    <property type="term" value="P:proteolysis"/>
    <property type="evidence" value="ECO:0007669"/>
    <property type="project" value="InterPro"/>
</dbReference>